<dbReference type="PROSITE" id="PS50989">
    <property type="entry name" value="COA_CT_CTER"/>
    <property type="match status" value="1"/>
</dbReference>
<feature type="compositionally biased region" description="Basic and acidic residues" evidence="1">
    <location>
        <begin position="7"/>
        <end position="25"/>
    </location>
</feature>
<dbReference type="RefSeq" id="WP_014108401.1">
    <property type="nucleotide sequence ID" value="NC_016041.1"/>
</dbReference>
<dbReference type="HOGENOM" id="CLU_018822_6_1_6"/>
<dbReference type="InterPro" id="IPR034733">
    <property type="entry name" value="AcCoA_carboxyl_beta"/>
</dbReference>
<dbReference type="Gene3D" id="3.90.226.10">
    <property type="entry name" value="2-enoyl-CoA Hydratase, Chain A, domain 1"/>
    <property type="match status" value="2"/>
</dbReference>
<evidence type="ECO:0000259" key="2">
    <source>
        <dbReference type="PROSITE" id="PS50989"/>
    </source>
</evidence>
<proteinExistence type="predicted"/>
<evidence type="ECO:0000313" key="4">
    <source>
        <dbReference type="Proteomes" id="UP000009282"/>
    </source>
</evidence>
<feature type="region of interest" description="Disordered" evidence="1">
    <location>
        <begin position="1"/>
        <end position="25"/>
    </location>
</feature>
<name>G4QL56_GLANF</name>
<dbReference type="InterPro" id="IPR029045">
    <property type="entry name" value="ClpP/crotonase-like_dom_sf"/>
</dbReference>
<protein>
    <submittedName>
        <fullName evidence="3">Propionyl-CoA carboxylase</fullName>
    </submittedName>
</protein>
<dbReference type="AlphaFoldDB" id="G4QL56"/>
<gene>
    <name evidence="3" type="ordered locus">GNIT_1408</name>
</gene>
<dbReference type="eggNOG" id="COG4799">
    <property type="taxonomic scope" value="Bacteria"/>
</dbReference>
<evidence type="ECO:0000313" key="3">
    <source>
        <dbReference type="EMBL" id="AEP29527.1"/>
    </source>
</evidence>
<accession>G4QL56</accession>
<dbReference type="STRING" id="1085623.GNIT_1408"/>
<dbReference type="InterPro" id="IPR011763">
    <property type="entry name" value="COA_CT_C"/>
</dbReference>
<dbReference type="InterPro" id="IPR051047">
    <property type="entry name" value="AccD/PCCB"/>
</dbReference>
<dbReference type="OrthoDB" id="9803706at2"/>
<keyword evidence="4" id="KW-1185">Reference proteome</keyword>
<organism evidence="3 4">
    <name type="scientific">Glaciecola nitratireducens (strain JCM 12485 / KCTC 12276 / FR1064)</name>
    <dbReference type="NCBI Taxonomy" id="1085623"/>
    <lineage>
        <taxon>Bacteria</taxon>
        <taxon>Pseudomonadati</taxon>
        <taxon>Pseudomonadota</taxon>
        <taxon>Gammaproteobacteria</taxon>
        <taxon>Alteromonadales</taxon>
        <taxon>Alteromonadaceae</taxon>
        <taxon>Brumicola</taxon>
    </lineage>
</organism>
<dbReference type="Pfam" id="PF01039">
    <property type="entry name" value="Carboxyl_trans"/>
    <property type="match status" value="1"/>
</dbReference>
<evidence type="ECO:0000256" key="1">
    <source>
        <dbReference type="SAM" id="MobiDB-lite"/>
    </source>
</evidence>
<dbReference type="GO" id="GO:0004658">
    <property type="term" value="F:propionyl-CoA carboxylase activity"/>
    <property type="evidence" value="ECO:0007669"/>
    <property type="project" value="TreeGrafter"/>
</dbReference>
<feature type="domain" description="CoA carboxyltransferase C-terminal" evidence="2">
    <location>
        <begin position="272"/>
        <end position="510"/>
    </location>
</feature>
<dbReference type="PANTHER" id="PTHR43842">
    <property type="entry name" value="PROPIONYL-COA CARBOXYLASE BETA CHAIN"/>
    <property type="match status" value="1"/>
</dbReference>
<dbReference type="EMBL" id="CP003060">
    <property type="protein sequence ID" value="AEP29527.1"/>
    <property type="molecule type" value="Genomic_DNA"/>
</dbReference>
<sequence length="510" mass="55050">MTNSTEKSSKELQARLAKTQDHARLTQAEKRQAKGFNTARENIEKLCSGKLFREYGQVAVAAQRQRRNYEELQTETAADGVITGIAPINNECITLNPHANISSHDTVLIVNDYSVLAGTQGYFHHLKLDRIIEVALNKQLPIIMLTEGGGGRPGDTDITTINSGLQCTTFSRWAGLTGKVPRIAVNNGYCFAGNAALFGAADITIATASSFIGMAGPAMIEGGGLGKFNPTDIGPIDTQAKNGVVDIVVRDESHAIEIAKTCLGFFQGCHTDWEAPIDSALDCVLPDDRRYVYDMHKVISGIVDINSFVEIGKQYGSAIILGFARIEGKPIGLIASNCKVLGGAIDVDAAKKLNRFMKLCDLFAIPIVSLCDTPGFMVGPEHEKNGAVRYLSELFATGANLSIDFVAVVIRKCYGLGAQAMLAGSTSKPSYMLSWPTGEFGAMGLEGAIKLGFKKELEKQTEPTKRQALFDKLLAQQYEKGKALEVATVLEIDAVIEPRDTREIVLAALK</sequence>
<dbReference type="KEGG" id="gni:GNIT_1408"/>
<dbReference type="PANTHER" id="PTHR43842:SF2">
    <property type="entry name" value="PROPIONYL-COA CARBOXYLASE BETA CHAIN, MITOCHONDRIAL"/>
    <property type="match status" value="1"/>
</dbReference>
<reference evidence="3 4" key="1">
    <citation type="journal article" date="2011" name="J. Bacteriol.">
        <title>Complete genome sequence of seawater bacterium Glaciecola nitratireducens FR1064T.</title>
        <authorList>
            <person name="Bian F."/>
            <person name="Qin Q.L."/>
            <person name="Xie B.B."/>
            <person name="Shu Y.L."/>
            <person name="Zhang X.Y."/>
            <person name="Yu Y."/>
            <person name="Chen B."/>
            <person name="Chen X.L."/>
            <person name="Zhou B.C."/>
            <person name="Zhang Y.Z."/>
        </authorList>
    </citation>
    <scope>NUCLEOTIDE SEQUENCE [LARGE SCALE GENOMIC DNA]</scope>
    <source>
        <strain evidence="4">JCM 12485 / KCTC 12276 / FR1064</strain>
    </source>
</reference>
<dbReference type="Proteomes" id="UP000009282">
    <property type="component" value="Chromosome"/>
</dbReference>
<dbReference type="SUPFAM" id="SSF52096">
    <property type="entry name" value="ClpP/crotonase"/>
    <property type="match status" value="2"/>
</dbReference>